<dbReference type="SUPFAM" id="SSF56300">
    <property type="entry name" value="Metallo-dependent phosphatases"/>
    <property type="match status" value="1"/>
</dbReference>
<dbReference type="InterPro" id="IPR039331">
    <property type="entry name" value="PAPs-like"/>
</dbReference>
<evidence type="ECO:0000256" key="1">
    <source>
        <dbReference type="ARBA" id="ARBA00022729"/>
    </source>
</evidence>
<protein>
    <submittedName>
        <fullName evidence="4">3',5'-cyclic AMP phosphodiesterase CpdA</fullName>
    </submittedName>
</protein>
<accession>A0A4R6GMI5</accession>
<gene>
    <name evidence="4" type="ORF">DET52_112133</name>
</gene>
<comment type="caution">
    <text evidence="4">The sequence shown here is derived from an EMBL/GenBank/DDBJ whole genome shotgun (WGS) entry which is preliminary data.</text>
</comment>
<dbReference type="EMBL" id="SNWI01000012">
    <property type="protein sequence ID" value="TDN96306.1"/>
    <property type="molecule type" value="Genomic_DNA"/>
</dbReference>
<reference evidence="4 5" key="1">
    <citation type="submission" date="2019-03" db="EMBL/GenBank/DDBJ databases">
        <title>Freshwater and sediment microbial communities from various areas in North America, analyzing microbe dynamics in response to fracking.</title>
        <authorList>
            <person name="Lamendella R."/>
        </authorList>
    </citation>
    <scope>NUCLEOTIDE SEQUENCE [LARGE SCALE GENOMIC DNA]</scope>
    <source>
        <strain evidence="4 5">114D</strain>
    </source>
</reference>
<dbReference type="InterPro" id="IPR008963">
    <property type="entry name" value="Purple_acid_Pase-like_N"/>
</dbReference>
<keyword evidence="1" id="KW-0732">Signal</keyword>
<proteinExistence type="predicted"/>
<dbReference type="Gene3D" id="3.60.21.10">
    <property type="match status" value="1"/>
</dbReference>
<feature type="domain" description="Calcineurin-like phosphoesterase" evidence="2">
    <location>
        <begin position="157"/>
        <end position="348"/>
    </location>
</feature>
<dbReference type="InterPro" id="IPR015914">
    <property type="entry name" value="PAPs_N"/>
</dbReference>
<dbReference type="AlphaFoldDB" id="A0A4R6GMI5"/>
<evidence type="ECO:0000259" key="2">
    <source>
        <dbReference type="Pfam" id="PF00149"/>
    </source>
</evidence>
<dbReference type="GO" id="GO:0003993">
    <property type="term" value="F:acid phosphatase activity"/>
    <property type="evidence" value="ECO:0007669"/>
    <property type="project" value="InterPro"/>
</dbReference>
<feature type="domain" description="Purple acid phosphatase N-terminal" evidence="3">
    <location>
        <begin position="60"/>
        <end position="145"/>
    </location>
</feature>
<dbReference type="PANTHER" id="PTHR22953">
    <property type="entry name" value="ACID PHOSPHATASE RELATED"/>
    <property type="match status" value="1"/>
</dbReference>
<evidence type="ECO:0000259" key="3">
    <source>
        <dbReference type="Pfam" id="PF16656"/>
    </source>
</evidence>
<evidence type="ECO:0000313" key="5">
    <source>
        <dbReference type="Proteomes" id="UP000294848"/>
    </source>
</evidence>
<dbReference type="SUPFAM" id="SSF49363">
    <property type="entry name" value="Purple acid phosphatase, N-terminal domain"/>
    <property type="match status" value="1"/>
</dbReference>
<organism evidence="4 5">
    <name type="scientific">Sunxiuqinia elliptica</name>
    <dbReference type="NCBI Taxonomy" id="655355"/>
    <lineage>
        <taxon>Bacteria</taxon>
        <taxon>Pseudomonadati</taxon>
        <taxon>Bacteroidota</taxon>
        <taxon>Bacteroidia</taxon>
        <taxon>Marinilabiliales</taxon>
        <taxon>Prolixibacteraceae</taxon>
        <taxon>Sunxiuqinia</taxon>
    </lineage>
</organism>
<dbReference type="InterPro" id="IPR004843">
    <property type="entry name" value="Calcineurin-like_PHP"/>
</dbReference>
<dbReference type="Pfam" id="PF00149">
    <property type="entry name" value="Metallophos"/>
    <property type="match status" value="1"/>
</dbReference>
<evidence type="ECO:0000313" key="4">
    <source>
        <dbReference type="EMBL" id="TDN96306.1"/>
    </source>
</evidence>
<dbReference type="Proteomes" id="UP000294848">
    <property type="component" value="Unassembled WGS sequence"/>
</dbReference>
<dbReference type="Pfam" id="PF16656">
    <property type="entry name" value="Pur_ac_phosph_N"/>
    <property type="match status" value="1"/>
</dbReference>
<dbReference type="Gene3D" id="2.60.40.380">
    <property type="entry name" value="Purple acid phosphatase-like, N-terminal"/>
    <property type="match status" value="1"/>
</dbReference>
<dbReference type="OrthoDB" id="596345at2"/>
<dbReference type="GO" id="GO:0046872">
    <property type="term" value="F:metal ion binding"/>
    <property type="evidence" value="ECO:0007669"/>
    <property type="project" value="InterPro"/>
</dbReference>
<sequence>MNIKLKHYLLSFLLLLFVAQVSFGFGRSTNTEQANSTAQLEAESIFRTKPFLQNPIGGGITISWFTKVPTHGWVEFGTDKDLGTKAETRIAGQVVANVKQHQVRIEGLLPGQSYYYRVCSREVLVYGAYKKEFGEVAYSEVYEFTLPDTKSADFTAIIFNDLHQKRETLQQLMTQLEGVNYDFVIYNGDCIDDPSSEDQALSFLSYSNEQVKAEEKPVFYIRGNHEIRGAYSVELNQLFDYVGGKTYGAFNWGDTRFVLLDCGEDKPDSHPVYYGLNSFEQLRNDQLDFLRDETKSKAFKKAAKRVLIHHIPLYGMDEKYYLPCAELWGETLNKGRFAVAINGHTHSYAYHEAGSLGNNYPVMIGGGYSANNATVMILEKVDQSLHLKTIGYDGTVLGDYHF</sequence>
<dbReference type="InterPro" id="IPR029052">
    <property type="entry name" value="Metallo-depent_PP-like"/>
</dbReference>
<name>A0A4R6GMI5_9BACT</name>
<dbReference type="PANTHER" id="PTHR22953:SF153">
    <property type="entry name" value="PURPLE ACID PHOSPHATASE"/>
    <property type="match status" value="1"/>
</dbReference>
<dbReference type="RefSeq" id="WP_133466854.1">
    <property type="nucleotide sequence ID" value="NZ_SNWI01000012.1"/>
</dbReference>
<dbReference type="CDD" id="cd00838">
    <property type="entry name" value="MPP_superfamily"/>
    <property type="match status" value="1"/>
</dbReference>